<feature type="chain" id="PRO_5032944911" description="PsbP C-terminal domain-containing protein" evidence="1">
    <location>
        <begin position="21"/>
        <end position="165"/>
    </location>
</feature>
<reference evidence="2 3" key="1">
    <citation type="submission" date="2020-09" db="EMBL/GenBank/DDBJ databases">
        <title>Characterization of Treponema spp. from bovine digital dermatitis in Korea.</title>
        <authorList>
            <person name="Espiritu H.M."/>
            <person name="Cho Y.I."/>
            <person name="Mamuad L."/>
        </authorList>
    </citation>
    <scope>NUCLEOTIDE SEQUENCE [LARGE SCALE GENOMIC DNA]</scope>
    <source>
        <strain evidence="2 3">KS1</strain>
    </source>
</reference>
<sequence>MKKIFIAVLFCTLFFAAASAQNSCTDKSGNFTFIMPDGWTAVNVSGAQYKLAAGLTIENFTQNISAVREKYSGTLEEYVEEAKKNILNSEILKEEEFGNDYNAEAKKIVFETVYENLLLKQYLYIFKIDNVCFLFTCSCLADEPEEIEDVFDESMKTFHTLHKEM</sequence>
<evidence type="ECO:0008006" key="4">
    <source>
        <dbReference type="Google" id="ProtNLM"/>
    </source>
</evidence>
<evidence type="ECO:0000313" key="2">
    <source>
        <dbReference type="EMBL" id="QOW60538.1"/>
    </source>
</evidence>
<evidence type="ECO:0000313" key="3">
    <source>
        <dbReference type="Proteomes" id="UP000593915"/>
    </source>
</evidence>
<proteinExistence type="predicted"/>
<dbReference type="Proteomes" id="UP000593915">
    <property type="component" value="Chromosome"/>
</dbReference>
<dbReference type="RefSeq" id="WP_024468955.1">
    <property type="nucleotide sequence ID" value="NZ_CP061839.1"/>
</dbReference>
<protein>
    <recommendedName>
        <fullName evidence="4">PsbP C-terminal domain-containing protein</fullName>
    </recommendedName>
</protein>
<accession>A0A7S6WNR4</accession>
<gene>
    <name evidence="2" type="ORF">IFE08_12130</name>
</gene>
<name>A0A7S6WNR4_9SPIR</name>
<keyword evidence="1" id="KW-0732">Signal</keyword>
<dbReference type="Gene3D" id="3.40.1000.10">
    <property type="entry name" value="Mog1/PsbP, alpha/beta/alpha sandwich"/>
    <property type="match status" value="1"/>
</dbReference>
<feature type="signal peptide" evidence="1">
    <location>
        <begin position="1"/>
        <end position="20"/>
    </location>
</feature>
<organism evidence="2 3">
    <name type="scientific">Treponema pedis</name>
    <dbReference type="NCBI Taxonomy" id="409322"/>
    <lineage>
        <taxon>Bacteria</taxon>
        <taxon>Pseudomonadati</taxon>
        <taxon>Spirochaetota</taxon>
        <taxon>Spirochaetia</taxon>
        <taxon>Spirochaetales</taxon>
        <taxon>Treponemataceae</taxon>
        <taxon>Treponema</taxon>
    </lineage>
</organism>
<dbReference type="AlphaFoldDB" id="A0A7S6WNR4"/>
<evidence type="ECO:0000256" key="1">
    <source>
        <dbReference type="SAM" id="SignalP"/>
    </source>
</evidence>
<dbReference type="EMBL" id="CP061839">
    <property type="protein sequence ID" value="QOW60538.1"/>
    <property type="molecule type" value="Genomic_DNA"/>
</dbReference>